<feature type="domain" description="SAF" evidence="1">
    <location>
        <begin position="1"/>
        <end position="64"/>
    </location>
</feature>
<organism evidence="2 3">
    <name type="scientific">Micromonospora matsumotoense</name>
    <dbReference type="NCBI Taxonomy" id="121616"/>
    <lineage>
        <taxon>Bacteria</taxon>
        <taxon>Bacillati</taxon>
        <taxon>Actinomycetota</taxon>
        <taxon>Actinomycetes</taxon>
        <taxon>Micromonosporales</taxon>
        <taxon>Micromonosporaceae</taxon>
        <taxon>Micromonospora</taxon>
    </lineage>
</organism>
<dbReference type="SMART" id="SM00858">
    <property type="entry name" value="SAF"/>
    <property type="match status" value="1"/>
</dbReference>
<dbReference type="STRING" id="121616.GA0070216_10141"/>
<accession>A0A1C4TWN2</accession>
<keyword evidence="3" id="KW-1185">Reference proteome</keyword>
<gene>
    <name evidence="2" type="ORF">GA0070216_10141</name>
</gene>
<evidence type="ECO:0000313" key="3">
    <source>
        <dbReference type="Proteomes" id="UP000198797"/>
    </source>
</evidence>
<dbReference type="Pfam" id="PF08666">
    <property type="entry name" value="SAF"/>
    <property type="match status" value="1"/>
</dbReference>
<dbReference type="RefSeq" id="WP_245722225.1">
    <property type="nucleotide sequence ID" value="NZ_FMCU01000001.1"/>
</dbReference>
<sequence length="163" mass="15773">MQVLAVARPVAAGQPISADDLRIVGVVPDPSVPLVRAGLAQQVIGRSPAVPLVAGTLLSESQLGPASWPDAGQAVVATALKPGRVPAGIAPGSHVLAVTVAKEGSPEAAGLPAAPVSVPATVVEVVPGVDGSGTTVVSLLLARDDATKLAGAGSELSLVVVAG</sequence>
<dbReference type="Proteomes" id="UP000198797">
    <property type="component" value="Unassembled WGS sequence"/>
</dbReference>
<evidence type="ECO:0000259" key="1">
    <source>
        <dbReference type="SMART" id="SM00858"/>
    </source>
</evidence>
<dbReference type="CDD" id="cd11614">
    <property type="entry name" value="SAF_CpaB_FlgA_like"/>
    <property type="match status" value="1"/>
</dbReference>
<dbReference type="InterPro" id="IPR013974">
    <property type="entry name" value="SAF"/>
</dbReference>
<proteinExistence type="predicted"/>
<protein>
    <submittedName>
        <fullName evidence="2">SAF domain-containing protein</fullName>
    </submittedName>
</protein>
<dbReference type="EMBL" id="FMCU01000001">
    <property type="protein sequence ID" value="SCE63853.1"/>
    <property type="molecule type" value="Genomic_DNA"/>
</dbReference>
<name>A0A1C4TWN2_9ACTN</name>
<dbReference type="AlphaFoldDB" id="A0A1C4TWN2"/>
<reference evidence="3" key="1">
    <citation type="submission" date="2016-06" db="EMBL/GenBank/DDBJ databases">
        <authorList>
            <person name="Varghese N."/>
            <person name="Submissions Spin"/>
        </authorList>
    </citation>
    <scope>NUCLEOTIDE SEQUENCE [LARGE SCALE GENOMIC DNA]</scope>
    <source>
        <strain evidence="3">DSM 44100</strain>
    </source>
</reference>
<evidence type="ECO:0000313" key="2">
    <source>
        <dbReference type="EMBL" id="SCE63853.1"/>
    </source>
</evidence>